<gene>
    <name evidence="1" type="ORF">NLJ89_g12408</name>
</gene>
<reference evidence="1" key="1">
    <citation type="submission" date="2022-07" db="EMBL/GenBank/DDBJ databases">
        <title>Genome Sequence of Agrocybe chaxingu.</title>
        <authorList>
            <person name="Buettner E."/>
        </authorList>
    </citation>
    <scope>NUCLEOTIDE SEQUENCE</scope>
    <source>
        <strain evidence="1">MP-N11</strain>
    </source>
</reference>
<dbReference type="Proteomes" id="UP001148786">
    <property type="component" value="Unassembled WGS sequence"/>
</dbReference>
<organism evidence="1 2">
    <name type="scientific">Agrocybe chaxingu</name>
    <dbReference type="NCBI Taxonomy" id="84603"/>
    <lineage>
        <taxon>Eukaryota</taxon>
        <taxon>Fungi</taxon>
        <taxon>Dikarya</taxon>
        <taxon>Basidiomycota</taxon>
        <taxon>Agaricomycotina</taxon>
        <taxon>Agaricomycetes</taxon>
        <taxon>Agaricomycetidae</taxon>
        <taxon>Agaricales</taxon>
        <taxon>Agaricineae</taxon>
        <taxon>Strophariaceae</taxon>
        <taxon>Agrocybe</taxon>
    </lineage>
</organism>
<dbReference type="EMBL" id="JANKHO010004288">
    <property type="protein sequence ID" value="KAJ3477602.1"/>
    <property type="molecule type" value="Genomic_DNA"/>
</dbReference>
<comment type="caution">
    <text evidence="1">The sequence shown here is derived from an EMBL/GenBank/DDBJ whole genome shotgun (WGS) entry which is preliminary data.</text>
</comment>
<dbReference type="AlphaFoldDB" id="A0A9W8JLX1"/>
<name>A0A9W8JLX1_9AGAR</name>
<keyword evidence="2" id="KW-1185">Reference proteome</keyword>
<dbReference type="OrthoDB" id="2333384at2759"/>
<proteinExistence type="predicted"/>
<evidence type="ECO:0000313" key="2">
    <source>
        <dbReference type="Proteomes" id="UP001148786"/>
    </source>
</evidence>
<accession>A0A9W8JLX1</accession>
<protein>
    <submittedName>
        <fullName evidence="1">Uncharacterized protein</fullName>
    </submittedName>
</protein>
<evidence type="ECO:0000313" key="1">
    <source>
        <dbReference type="EMBL" id="KAJ3477602.1"/>
    </source>
</evidence>
<sequence length="200" mass="22433">MTNTTPTHALEPIAISHRVRWAIFIHNADGHTSELRCSLPVHILDGRVLAEARGCSVMTRQMVLGAVGLARACAELGLSTGDIAEGQTEAENTVEDRELPSYPAHVRDRIANMFLPEAVTVRVSNPWIGRVGTGSLETALRPLLPLKELLRICPEQLLERMWRILLNPSMKQPCEVQAQHRYHEARVRAGTRPVTRRWTR</sequence>